<dbReference type="EMBL" id="AOHO01000038">
    <property type="protein sequence ID" value="EME62692.1"/>
    <property type="molecule type" value="Genomic_DNA"/>
</dbReference>
<comment type="caution">
    <text evidence="2">The sequence shown here is derived from an EMBL/GenBank/DDBJ whole genome shotgun (WGS) entry which is preliminary data.</text>
</comment>
<organism evidence="2 3">
    <name type="scientific">Amycolatopsis decaplanina DSM 44594</name>
    <dbReference type="NCBI Taxonomy" id="1284240"/>
    <lineage>
        <taxon>Bacteria</taxon>
        <taxon>Bacillati</taxon>
        <taxon>Actinomycetota</taxon>
        <taxon>Actinomycetes</taxon>
        <taxon>Pseudonocardiales</taxon>
        <taxon>Pseudonocardiaceae</taxon>
        <taxon>Amycolatopsis</taxon>
    </lineage>
</organism>
<reference evidence="2 3" key="1">
    <citation type="journal article" date="2013" name="Genome Announc.">
        <title>Draft Genome Sequence of Amycolatopsis decaplanina Strain DSM 44594T.</title>
        <authorList>
            <person name="Kaur N."/>
            <person name="Kumar S."/>
            <person name="Bala M."/>
            <person name="Raghava G.P."/>
            <person name="Mayilraj S."/>
        </authorList>
    </citation>
    <scope>NUCLEOTIDE SEQUENCE [LARGE SCALE GENOMIC DNA]</scope>
    <source>
        <strain evidence="2 3">DSM 44594</strain>
    </source>
</reference>
<dbReference type="Proteomes" id="UP000054226">
    <property type="component" value="Unassembled WGS sequence"/>
</dbReference>
<evidence type="ECO:0000313" key="2">
    <source>
        <dbReference type="EMBL" id="EME62692.1"/>
    </source>
</evidence>
<keyword evidence="3" id="KW-1185">Reference proteome</keyword>
<evidence type="ECO:0000313" key="3">
    <source>
        <dbReference type="Proteomes" id="UP000054226"/>
    </source>
</evidence>
<feature type="region of interest" description="Disordered" evidence="1">
    <location>
        <begin position="53"/>
        <end position="75"/>
    </location>
</feature>
<protein>
    <submittedName>
        <fullName evidence="2">Uncharacterized protein</fullName>
    </submittedName>
</protein>
<accession>M2Z616</accession>
<feature type="compositionally biased region" description="Basic and acidic residues" evidence="1">
    <location>
        <begin position="66"/>
        <end position="75"/>
    </location>
</feature>
<dbReference type="AlphaFoldDB" id="M2Z616"/>
<evidence type="ECO:0000256" key="1">
    <source>
        <dbReference type="SAM" id="MobiDB-lite"/>
    </source>
</evidence>
<name>M2Z616_9PSEU</name>
<proteinExistence type="predicted"/>
<gene>
    <name evidence="2" type="ORF">H074_08361</name>
</gene>
<dbReference type="PATRIC" id="fig|1284240.4.peg.1694"/>
<dbReference type="RefSeq" id="WP_007029592.1">
    <property type="nucleotide sequence ID" value="NZ_AOHO01000038.1"/>
</dbReference>
<sequence length="75" mass="8116">MALFGLGMAEVCFGGDVDASEQYMREALEIDLRASDVLSAAYRMDGLAWSVSSASAPRRGVPTSCGRDRRDRTRG</sequence>